<feature type="transmembrane region" description="Helical" evidence="1">
    <location>
        <begin position="30"/>
        <end position="53"/>
    </location>
</feature>
<dbReference type="EMBL" id="CAJNOR010004575">
    <property type="protein sequence ID" value="CAF1512876.1"/>
    <property type="molecule type" value="Genomic_DNA"/>
</dbReference>
<dbReference type="AlphaFoldDB" id="A0A815U501"/>
<organism evidence="2 3">
    <name type="scientific">Adineta ricciae</name>
    <name type="common">Rotifer</name>
    <dbReference type="NCBI Taxonomy" id="249248"/>
    <lineage>
        <taxon>Eukaryota</taxon>
        <taxon>Metazoa</taxon>
        <taxon>Spiralia</taxon>
        <taxon>Gnathifera</taxon>
        <taxon>Rotifera</taxon>
        <taxon>Eurotatoria</taxon>
        <taxon>Bdelloidea</taxon>
        <taxon>Adinetida</taxon>
        <taxon>Adinetidae</taxon>
        <taxon>Adineta</taxon>
    </lineage>
</organism>
<evidence type="ECO:0000256" key="1">
    <source>
        <dbReference type="SAM" id="Phobius"/>
    </source>
</evidence>
<comment type="caution">
    <text evidence="2">The sequence shown here is derived from an EMBL/GenBank/DDBJ whole genome shotgun (WGS) entry which is preliminary data.</text>
</comment>
<keyword evidence="1" id="KW-0812">Transmembrane</keyword>
<protein>
    <submittedName>
        <fullName evidence="2">Uncharacterized protein</fullName>
    </submittedName>
</protein>
<proteinExistence type="predicted"/>
<accession>A0A815U501</accession>
<reference evidence="2" key="1">
    <citation type="submission" date="2021-02" db="EMBL/GenBank/DDBJ databases">
        <authorList>
            <person name="Nowell W R."/>
        </authorList>
    </citation>
    <scope>NUCLEOTIDE SEQUENCE</scope>
</reference>
<name>A0A815U501_ADIRI</name>
<keyword evidence="1" id="KW-1133">Transmembrane helix</keyword>
<gene>
    <name evidence="2" type="ORF">XAT740_LOCUS40320</name>
</gene>
<sequence length="119" mass="12841">MQTTQTPFIATSSIPHTSIQGDAATRRFGIVFLGTLAVLTIGAAIGIGVGNLAHYKYFSPNNNTNISSADLYNLTAYALPIEETISVAVPVVAHIKRRESWQSWLSEQFLSSNNGSEVN</sequence>
<evidence type="ECO:0000313" key="3">
    <source>
        <dbReference type="Proteomes" id="UP000663828"/>
    </source>
</evidence>
<keyword evidence="1" id="KW-0472">Membrane</keyword>
<keyword evidence="3" id="KW-1185">Reference proteome</keyword>
<evidence type="ECO:0000313" key="2">
    <source>
        <dbReference type="EMBL" id="CAF1512876.1"/>
    </source>
</evidence>
<dbReference type="Proteomes" id="UP000663828">
    <property type="component" value="Unassembled WGS sequence"/>
</dbReference>